<dbReference type="EMBL" id="BQNB010020636">
    <property type="protein sequence ID" value="GJT98017.1"/>
    <property type="molecule type" value="Genomic_DNA"/>
</dbReference>
<feature type="transmembrane region" description="Helical" evidence="1">
    <location>
        <begin position="144"/>
        <end position="161"/>
    </location>
</feature>
<keyword evidence="1" id="KW-0472">Membrane</keyword>
<keyword evidence="3" id="KW-1185">Reference proteome</keyword>
<sequence length="174" mass="19257">MHSGCLEGNVHARRCLGLPAIFPTTLNLAGSLVMPSLYSVIVSQSWAVSLKCNDLALKQPLPVVVVVVVVTVVVVVVVVSRQPGLCSASYLLVLIVRGKIYHSFFSFLAGRFSLAWVYLLQSVVKSITSCMVFVFDALYTASSHWHPPIYFSIIVFLFWELQEHIKLVAEMSDL</sequence>
<name>A0ABQ5IFE0_9ASTR</name>
<reference evidence="2" key="2">
    <citation type="submission" date="2022-01" db="EMBL/GenBank/DDBJ databases">
        <authorList>
            <person name="Yamashiro T."/>
            <person name="Shiraishi A."/>
            <person name="Satake H."/>
            <person name="Nakayama K."/>
        </authorList>
    </citation>
    <scope>NUCLEOTIDE SEQUENCE</scope>
</reference>
<feature type="transmembrane region" description="Helical" evidence="1">
    <location>
        <begin position="61"/>
        <end position="79"/>
    </location>
</feature>
<protein>
    <submittedName>
        <fullName evidence="2">Uncharacterized protein</fullName>
    </submittedName>
</protein>
<feature type="transmembrane region" description="Helical" evidence="1">
    <location>
        <begin position="100"/>
        <end position="124"/>
    </location>
</feature>
<gene>
    <name evidence="2" type="ORF">Tco_1093535</name>
</gene>
<reference evidence="2" key="1">
    <citation type="journal article" date="2022" name="Int. J. Mol. Sci.">
        <title>Draft Genome of Tanacetum Coccineum: Genomic Comparison of Closely Related Tanacetum-Family Plants.</title>
        <authorList>
            <person name="Yamashiro T."/>
            <person name="Shiraishi A."/>
            <person name="Nakayama K."/>
            <person name="Satake H."/>
        </authorList>
    </citation>
    <scope>NUCLEOTIDE SEQUENCE</scope>
</reference>
<keyword evidence="1" id="KW-1133">Transmembrane helix</keyword>
<feature type="transmembrane region" description="Helical" evidence="1">
    <location>
        <begin position="20"/>
        <end position="41"/>
    </location>
</feature>
<organism evidence="2 3">
    <name type="scientific">Tanacetum coccineum</name>
    <dbReference type="NCBI Taxonomy" id="301880"/>
    <lineage>
        <taxon>Eukaryota</taxon>
        <taxon>Viridiplantae</taxon>
        <taxon>Streptophyta</taxon>
        <taxon>Embryophyta</taxon>
        <taxon>Tracheophyta</taxon>
        <taxon>Spermatophyta</taxon>
        <taxon>Magnoliopsida</taxon>
        <taxon>eudicotyledons</taxon>
        <taxon>Gunneridae</taxon>
        <taxon>Pentapetalae</taxon>
        <taxon>asterids</taxon>
        <taxon>campanulids</taxon>
        <taxon>Asterales</taxon>
        <taxon>Asteraceae</taxon>
        <taxon>Asteroideae</taxon>
        <taxon>Anthemideae</taxon>
        <taxon>Anthemidinae</taxon>
        <taxon>Tanacetum</taxon>
    </lineage>
</organism>
<accession>A0ABQ5IFE0</accession>
<comment type="caution">
    <text evidence="2">The sequence shown here is derived from an EMBL/GenBank/DDBJ whole genome shotgun (WGS) entry which is preliminary data.</text>
</comment>
<keyword evidence="1" id="KW-0812">Transmembrane</keyword>
<evidence type="ECO:0000256" key="1">
    <source>
        <dbReference type="SAM" id="Phobius"/>
    </source>
</evidence>
<evidence type="ECO:0000313" key="2">
    <source>
        <dbReference type="EMBL" id="GJT98017.1"/>
    </source>
</evidence>
<dbReference type="Proteomes" id="UP001151760">
    <property type="component" value="Unassembled WGS sequence"/>
</dbReference>
<evidence type="ECO:0000313" key="3">
    <source>
        <dbReference type="Proteomes" id="UP001151760"/>
    </source>
</evidence>
<proteinExistence type="predicted"/>